<protein>
    <submittedName>
        <fullName evidence="5">Hydroxymethylglutaryl-CoA lyase</fullName>
        <ecNumber evidence="5">4.1.3.4</ecNumber>
    </submittedName>
</protein>
<comment type="similarity">
    <text evidence="1">Belongs to the HMG-CoA lyase family.</text>
</comment>
<reference evidence="5 6" key="1">
    <citation type="journal article" date="1994" name="J. Ferment. Bioeng.">
        <title>Molecular cloning and nucleotide sequence of the gene for an alkaline protease from the alkalophilic Bacillus sp. KSM-K16.</title>
        <authorList>
            <person name="Hakamada Y."/>
            <person name="Kobayashi T."/>
            <person name="Hitomi J."/>
            <person name="Kawai S."/>
            <person name="Ito S."/>
        </authorList>
    </citation>
    <scope>NUCLEOTIDE SEQUENCE [LARGE SCALE GENOMIC DNA]</scope>
    <source>
        <strain evidence="5 6">KSM-K16</strain>
    </source>
</reference>
<dbReference type="GO" id="GO:0004419">
    <property type="term" value="F:hydroxymethylglutaryl-CoA lyase activity"/>
    <property type="evidence" value="ECO:0007669"/>
    <property type="project" value="UniProtKB-EC"/>
</dbReference>
<dbReference type="eggNOG" id="COG0119">
    <property type="taxonomic scope" value="Bacteria"/>
</dbReference>
<reference evidence="5 6" key="2">
    <citation type="journal article" date="1995" name="Appl. Microbiol. Biotechnol.">
        <title>Purification and properties of an alkaline protease from alkalophilic Bacillus sp. KSM-K16.</title>
        <authorList>
            <person name="Kobayashi T."/>
            <person name="Hakamada Y."/>
            <person name="Adachi S."/>
            <person name="Hitomi J."/>
            <person name="Yoshimatsu T."/>
            <person name="Koike K."/>
            <person name="Kawai S."/>
            <person name="Ito S."/>
        </authorList>
    </citation>
    <scope>NUCLEOTIDE SEQUENCE [LARGE SCALE GENOMIC DNA]</scope>
    <source>
        <strain evidence="5 6">KSM-K16</strain>
    </source>
</reference>
<dbReference type="PANTHER" id="PTHR42738">
    <property type="entry name" value="HYDROXYMETHYLGLUTARYL-COA LYASE"/>
    <property type="match status" value="1"/>
</dbReference>
<dbReference type="EC" id="4.1.3.4" evidence="5"/>
<dbReference type="InterPro" id="IPR043594">
    <property type="entry name" value="HMGL"/>
</dbReference>
<keyword evidence="2" id="KW-0479">Metal-binding</keyword>
<evidence type="ECO:0000256" key="2">
    <source>
        <dbReference type="ARBA" id="ARBA00022723"/>
    </source>
</evidence>
<dbReference type="Gene3D" id="3.20.20.70">
    <property type="entry name" value="Aldolase class I"/>
    <property type="match status" value="1"/>
</dbReference>
<gene>
    <name evidence="5" type="ordered locus">ABC0547</name>
</gene>
<dbReference type="HOGENOM" id="CLU_022138_3_2_9"/>
<reference evidence="5 6" key="3">
    <citation type="journal article" date="1997" name="Protein Eng.">
        <title>High-resolution crystal structure of M-protease: phylogeny aided analysis of the high-alkaline adaptation mechanism.</title>
        <authorList>
            <person name="Shirai T."/>
            <person name="Suzuki A."/>
            <person name="Yamane T."/>
            <person name="Ashida T."/>
            <person name="Kobayashi T."/>
            <person name="Ito S."/>
        </authorList>
    </citation>
    <scope>NUCLEOTIDE SEQUENCE [LARGE SCALE GENOMIC DNA]</scope>
    <source>
        <strain evidence="5 6">KSM-K16</strain>
    </source>
</reference>
<proteinExistence type="inferred from homology"/>
<evidence type="ECO:0000256" key="3">
    <source>
        <dbReference type="ARBA" id="ARBA00023239"/>
    </source>
</evidence>
<evidence type="ECO:0000256" key="1">
    <source>
        <dbReference type="ARBA" id="ARBA00009405"/>
    </source>
</evidence>
<dbReference type="EMBL" id="AP006627">
    <property type="protein sequence ID" value="BAD63087.1"/>
    <property type="molecule type" value="Genomic_DNA"/>
</dbReference>
<keyword evidence="6" id="KW-1185">Reference proteome</keyword>
<dbReference type="GO" id="GO:0046872">
    <property type="term" value="F:metal ion binding"/>
    <property type="evidence" value="ECO:0007669"/>
    <property type="project" value="UniProtKB-KW"/>
</dbReference>
<dbReference type="PANTHER" id="PTHR42738:SF7">
    <property type="entry name" value="HYDROXYMETHYLGLUTARYL-COA LYASE"/>
    <property type="match status" value="1"/>
</dbReference>
<reference evidence="5 6" key="5">
    <citation type="journal article" date="2007" name="Extremophiles">
        <title>Intragenomic diversity of the V1 regions of 16S rRNA genes in high-alkaline protease-producing Bacillus clausii spp.</title>
        <authorList>
            <person name="Kageyama Y."/>
            <person name="Takaki Y."/>
            <person name="Shimamura S."/>
            <person name="Nishi S."/>
            <person name="Nogi Y."/>
            <person name="Uchimura K."/>
            <person name="Kobayashi T."/>
            <person name="Hitomi J."/>
            <person name="Ozaki K."/>
            <person name="Kawai S."/>
            <person name="Ito S."/>
            <person name="Horikoshi K."/>
        </authorList>
    </citation>
    <scope>NUCLEOTIDE SEQUENCE [LARGE SCALE GENOMIC DNA]</scope>
    <source>
        <strain evidence="5 6">KSM-K16</strain>
    </source>
</reference>
<feature type="domain" description="Pyruvate carboxyltransferase" evidence="4">
    <location>
        <begin position="13"/>
        <end position="280"/>
    </location>
</feature>
<sequence>MCFIITREGTNLVEICEVGPRDGLQNEQVRLSVEQKIEMMEHAARSGISKIEAVSFVNKKLVPAMADAEEVMAAWHRREGVRIAGLALSRSGITRALQTPIDVLHITISASDAFNKRNANKTVAEGLSDLLPVVGEASTHLPVVTVISTSFGCPFSGDVQMETVFSVCESFLKAGATEMVLADTTGMANPRQVAETVRGFYRTFGEDIPLGLHFHNTRGLGLANAVAGYDAGVRRFDSAVGGLGGCPFAPKATGNICTEDLVHMFHEMGIDTGTDLDGLITLAQQVEKWMGKRLEGLVMKAGKRSELAV</sequence>
<evidence type="ECO:0000313" key="5">
    <source>
        <dbReference type="EMBL" id="BAD63087.1"/>
    </source>
</evidence>
<dbReference type="KEGG" id="bcl:ABC0547"/>
<name>Q5WKL8_SHOC1</name>
<dbReference type="Pfam" id="PF00682">
    <property type="entry name" value="HMGL-like"/>
    <property type="match status" value="1"/>
</dbReference>
<evidence type="ECO:0000259" key="4">
    <source>
        <dbReference type="PROSITE" id="PS50991"/>
    </source>
</evidence>
<evidence type="ECO:0000313" key="6">
    <source>
        <dbReference type="Proteomes" id="UP000001168"/>
    </source>
</evidence>
<dbReference type="CDD" id="cd07938">
    <property type="entry name" value="DRE_TIM_HMGL"/>
    <property type="match status" value="1"/>
</dbReference>
<reference evidence="6" key="4">
    <citation type="submission" date="2003-10" db="EMBL/GenBank/DDBJ databases">
        <title>The complete genome sequence of the alkaliphilic Bacillus clausii KSM-K16.</title>
        <authorList>
            <person name="Takaki Y."/>
            <person name="Kageyama Y."/>
            <person name="Shimamura S."/>
            <person name="Suzuki H."/>
            <person name="Nishi S."/>
            <person name="Hatada Y."/>
            <person name="Kawai S."/>
            <person name="Ito S."/>
            <person name="Horikoshi K."/>
        </authorList>
    </citation>
    <scope>NUCLEOTIDE SEQUENCE [LARGE SCALE GENOMIC DNA]</scope>
    <source>
        <strain evidence="6">KSM-K16</strain>
    </source>
</reference>
<organism evidence="5 6">
    <name type="scientific">Shouchella clausii (strain KSM-K16)</name>
    <name type="common">Alkalihalobacillus clausii</name>
    <dbReference type="NCBI Taxonomy" id="66692"/>
    <lineage>
        <taxon>Bacteria</taxon>
        <taxon>Bacillati</taxon>
        <taxon>Bacillota</taxon>
        <taxon>Bacilli</taxon>
        <taxon>Bacillales</taxon>
        <taxon>Bacillaceae</taxon>
        <taxon>Shouchella</taxon>
    </lineage>
</organism>
<dbReference type="GO" id="GO:0006552">
    <property type="term" value="P:L-leucine catabolic process"/>
    <property type="evidence" value="ECO:0007669"/>
    <property type="project" value="TreeGrafter"/>
</dbReference>
<dbReference type="GO" id="GO:0046951">
    <property type="term" value="P:ketone body biosynthetic process"/>
    <property type="evidence" value="ECO:0007669"/>
    <property type="project" value="TreeGrafter"/>
</dbReference>
<dbReference type="InterPro" id="IPR013785">
    <property type="entry name" value="Aldolase_TIM"/>
</dbReference>
<dbReference type="STRING" id="66692.ABC0547"/>
<dbReference type="SUPFAM" id="SSF51569">
    <property type="entry name" value="Aldolase"/>
    <property type="match status" value="1"/>
</dbReference>
<dbReference type="InterPro" id="IPR000891">
    <property type="entry name" value="PYR_CT"/>
</dbReference>
<dbReference type="Proteomes" id="UP000001168">
    <property type="component" value="Chromosome"/>
</dbReference>
<accession>Q5WKL8</accession>
<dbReference type="AlphaFoldDB" id="Q5WKL8"/>
<keyword evidence="3 5" id="KW-0456">Lyase</keyword>
<dbReference type="NCBIfam" id="NF004283">
    <property type="entry name" value="PRK05692.1"/>
    <property type="match status" value="1"/>
</dbReference>
<dbReference type="PROSITE" id="PS50991">
    <property type="entry name" value="PYR_CT"/>
    <property type="match status" value="1"/>
</dbReference>